<gene>
    <name evidence="1" type="ORF">C5167_050961</name>
</gene>
<sequence length="65" mass="7567">MERVRLKVRLKESVSSYQPLFVEIIRDPEVCITMHSIPLHQSWVHQVDRSSCAYGQRKKSRAAAN</sequence>
<proteinExistence type="predicted"/>
<dbReference type="Gramene" id="RZC75488">
    <property type="protein sequence ID" value="RZC75488"/>
    <property type="gene ID" value="C5167_050961"/>
</dbReference>
<evidence type="ECO:0000313" key="2">
    <source>
        <dbReference type="Proteomes" id="UP000316621"/>
    </source>
</evidence>
<organism evidence="1 2">
    <name type="scientific">Papaver somniferum</name>
    <name type="common">Opium poppy</name>
    <dbReference type="NCBI Taxonomy" id="3469"/>
    <lineage>
        <taxon>Eukaryota</taxon>
        <taxon>Viridiplantae</taxon>
        <taxon>Streptophyta</taxon>
        <taxon>Embryophyta</taxon>
        <taxon>Tracheophyta</taxon>
        <taxon>Spermatophyta</taxon>
        <taxon>Magnoliopsida</taxon>
        <taxon>Ranunculales</taxon>
        <taxon>Papaveraceae</taxon>
        <taxon>Papaveroideae</taxon>
        <taxon>Papaver</taxon>
    </lineage>
</organism>
<protein>
    <submittedName>
        <fullName evidence="1">Uncharacterized protein</fullName>
    </submittedName>
</protein>
<evidence type="ECO:0000313" key="1">
    <source>
        <dbReference type="EMBL" id="RZC75488.1"/>
    </source>
</evidence>
<keyword evidence="2" id="KW-1185">Reference proteome</keyword>
<accession>A0A4Y7KTI9</accession>
<dbReference type="EMBL" id="CM010722">
    <property type="protein sequence ID" value="RZC75488.1"/>
    <property type="molecule type" value="Genomic_DNA"/>
</dbReference>
<dbReference type="AlphaFoldDB" id="A0A4Y7KTI9"/>
<name>A0A4Y7KTI9_PAPSO</name>
<reference evidence="1 2" key="1">
    <citation type="journal article" date="2018" name="Science">
        <title>The opium poppy genome and morphinan production.</title>
        <authorList>
            <person name="Guo L."/>
            <person name="Winzer T."/>
            <person name="Yang X."/>
            <person name="Li Y."/>
            <person name="Ning Z."/>
            <person name="He Z."/>
            <person name="Teodor R."/>
            <person name="Lu Y."/>
            <person name="Bowser T.A."/>
            <person name="Graham I.A."/>
            <person name="Ye K."/>
        </authorList>
    </citation>
    <scope>NUCLEOTIDE SEQUENCE [LARGE SCALE GENOMIC DNA]</scope>
    <source>
        <strain evidence="2">cv. HN1</strain>
        <tissue evidence="1">Leaves</tissue>
    </source>
</reference>
<dbReference type="Proteomes" id="UP000316621">
    <property type="component" value="Chromosome 8"/>
</dbReference>